<evidence type="ECO:0000313" key="1">
    <source>
        <dbReference type="EMBL" id="CAF4630302.1"/>
    </source>
</evidence>
<comment type="caution">
    <text evidence="2">The sequence shown here is derived from an EMBL/GenBank/DDBJ whole genome shotgun (WGS) entry which is preliminary data.</text>
</comment>
<protein>
    <submittedName>
        <fullName evidence="2">Uncharacterized protein</fullName>
    </submittedName>
</protein>
<evidence type="ECO:0000313" key="3">
    <source>
        <dbReference type="Proteomes" id="UP000681967"/>
    </source>
</evidence>
<accession>A0A8S3BEQ8</accession>
<organism evidence="2 3">
    <name type="scientific">Rotaria magnacalcarata</name>
    <dbReference type="NCBI Taxonomy" id="392030"/>
    <lineage>
        <taxon>Eukaryota</taxon>
        <taxon>Metazoa</taxon>
        <taxon>Spiralia</taxon>
        <taxon>Gnathifera</taxon>
        <taxon>Rotifera</taxon>
        <taxon>Eurotatoria</taxon>
        <taxon>Bdelloidea</taxon>
        <taxon>Philodinida</taxon>
        <taxon>Philodinidae</taxon>
        <taxon>Rotaria</taxon>
    </lineage>
</organism>
<gene>
    <name evidence="1" type="ORF">BYL167_LOCUS41336</name>
    <name evidence="2" type="ORF">BYL167_LOCUS49193</name>
</gene>
<feature type="non-terminal residue" evidence="2">
    <location>
        <position position="61"/>
    </location>
</feature>
<evidence type="ECO:0000313" key="2">
    <source>
        <dbReference type="EMBL" id="CAF4825938.1"/>
    </source>
</evidence>
<reference evidence="2" key="1">
    <citation type="submission" date="2021-02" db="EMBL/GenBank/DDBJ databases">
        <authorList>
            <person name="Nowell W R."/>
        </authorList>
    </citation>
    <scope>NUCLEOTIDE SEQUENCE</scope>
</reference>
<sequence length="61" mass="7197">MVFQILLTNKEIDLKELEFLLRYPYVPNLVSPVDFLNELSWGGVKALSNMEEFHNLDRDIE</sequence>
<dbReference type="EMBL" id="CAJOBH010104659">
    <property type="protein sequence ID" value="CAF4630302.1"/>
    <property type="molecule type" value="Genomic_DNA"/>
</dbReference>
<name>A0A8S3BEQ8_9BILA</name>
<dbReference type="EMBL" id="CAJOBH010145836">
    <property type="protein sequence ID" value="CAF4825938.1"/>
    <property type="molecule type" value="Genomic_DNA"/>
</dbReference>
<dbReference type="Proteomes" id="UP000681967">
    <property type="component" value="Unassembled WGS sequence"/>
</dbReference>
<proteinExistence type="predicted"/>
<dbReference type="AlphaFoldDB" id="A0A8S3BEQ8"/>